<dbReference type="Proteomes" id="UP000265520">
    <property type="component" value="Unassembled WGS sequence"/>
</dbReference>
<accession>A0A392SHD2</accession>
<feature type="non-terminal residue" evidence="1">
    <location>
        <position position="1"/>
    </location>
</feature>
<reference evidence="1 2" key="1">
    <citation type="journal article" date="2018" name="Front. Plant Sci.">
        <title>Red Clover (Trifolium pratense) and Zigzag Clover (T. medium) - A Picture of Genomic Similarities and Differences.</title>
        <authorList>
            <person name="Dluhosova J."/>
            <person name="Istvanek J."/>
            <person name="Nedelnik J."/>
            <person name="Repkova J."/>
        </authorList>
    </citation>
    <scope>NUCLEOTIDE SEQUENCE [LARGE SCALE GENOMIC DNA]</scope>
    <source>
        <strain evidence="2">cv. 10/8</strain>
        <tissue evidence="1">Leaf</tissue>
    </source>
</reference>
<dbReference type="AlphaFoldDB" id="A0A392SHD2"/>
<evidence type="ECO:0000313" key="1">
    <source>
        <dbReference type="EMBL" id="MCI47837.1"/>
    </source>
</evidence>
<dbReference type="EMBL" id="LXQA010377699">
    <property type="protein sequence ID" value="MCI47837.1"/>
    <property type="molecule type" value="Genomic_DNA"/>
</dbReference>
<evidence type="ECO:0000313" key="2">
    <source>
        <dbReference type="Proteomes" id="UP000265520"/>
    </source>
</evidence>
<comment type="caution">
    <text evidence="1">The sequence shown here is derived from an EMBL/GenBank/DDBJ whole genome shotgun (WGS) entry which is preliminary data.</text>
</comment>
<name>A0A392SHD2_9FABA</name>
<sequence length="64" mass="7090">QTAWHAACAAATYSASQLDNATMFCFFEDHEMGEFLNLNQCHEVLLLSSLSPHQSESEKPSNSI</sequence>
<organism evidence="1 2">
    <name type="scientific">Trifolium medium</name>
    <dbReference type="NCBI Taxonomy" id="97028"/>
    <lineage>
        <taxon>Eukaryota</taxon>
        <taxon>Viridiplantae</taxon>
        <taxon>Streptophyta</taxon>
        <taxon>Embryophyta</taxon>
        <taxon>Tracheophyta</taxon>
        <taxon>Spermatophyta</taxon>
        <taxon>Magnoliopsida</taxon>
        <taxon>eudicotyledons</taxon>
        <taxon>Gunneridae</taxon>
        <taxon>Pentapetalae</taxon>
        <taxon>rosids</taxon>
        <taxon>fabids</taxon>
        <taxon>Fabales</taxon>
        <taxon>Fabaceae</taxon>
        <taxon>Papilionoideae</taxon>
        <taxon>50 kb inversion clade</taxon>
        <taxon>NPAAA clade</taxon>
        <taxon>Hologalegina</taxon>
        <taxon>IRL clade</taxon>
        <taxon>Trifolieae</taxon>
        <taxon>Trifolium</taxon>
    </lineage>
</organism>
<protein>
    <submittedName>
        <fullName evidence="1">Uncharacterized protein</fullName>
    </submittedName>
</protein>
<proteinExistence type="predicted"/>
<keyword evidence="2" id="KW-1185">Reference proteome</keyword>